<evidence type="ECO:0000256" key="1">
    <source>
        <dbReference type="SAM" id="Phobius"/>
    </source>
</evidence>
<comment type="caution">
    <text evidence="2">The sequence shown here is derived from an EMBL/GenBank/DDBJ whole genome shotgun (WGS) entry which is preliminary data.</text>
</comment>
<accession>A0AAD3XSU7</accession>
<keyword evidence="1" id="KW-1133">Transmembrane helix</keyword>
<name>A0AAD3XSU7_NEPGR</name>
<feature type="transmembrane region" description="Helical" evidence="1">
    <location>
        <begin position="6"/>
        <end position="34"/>
    </location>
</feature>
<gene>
    <name evidence="2" type="ORF">Nepgr_018173</name>
</gene>
<protein>
    <submittedName>
        <fullName evidence="2">Uncharacterized protein</fullName>
    </submittedName>
</protein>
<evidence type="ECO:0000313" key="2">
    <source>
        <dbReference type="EMBL" id="GMH16332.1"/>
    </source>
</evidence>
<proteinExistence type="predicted"/>
<keyword evidence="1" id="KW-0472">Membrane</keyword>
<dbReference type="EMBL" id="BSYO01000016">
    <property type="protein sequence ID" value="GMH16332.1"/>
    <property type="molecule type" value="Genomic_DNA"/>
</dbReference>
<reference evidence="2" key="1">
    <citation type="submission" date="2023-05" db="EMBL/GenBank/DDBJ databases">
        <title>Nepenthes gracilis genome sequencing.</title>
        <authorList>
            <person name="Fukushima K."/>
        </authorList>
    </citation>
    <scope>NUCLEOTIDE SEQUENCE</scope>
    <source>
        <strain evidence="2">SING2019-196</strain>
    </source>
</reference>
<dbReference type="Proteomes" id="UP001279734">
    <property type="component" value="Unassembled WGS sequence"/>
</dbReference>
<keyword evidence="1" id="KW-0812">Transmembrane</keyword>
<sequence length="76" mass="8775">MLFLQVAVYSIFNLASFHTSSHLAWVLLLLLVFFMYQHHVFWVWDIGEWQPDDLIVMLTSPQGVIGRLKLVAMIAG</sequence>
<keyword evidence="3" id="KW-1185">Reference proteome</keyword>
<dbReference type="AlphaFoldDB" id="A0AAD3XSU7"/>
<evidence type="ECO:0000313" key="3">
    <source>
        <dbReference type="Proteomes" id="UP001279734"/>
    </source>
</evidence>
<organism evidence="2 3">
    <name type="scientific">Nepenthes gracilis</name>
    <name type="common">Slender pitcher plant</name>
    <dbReference type="NCBI Taxonomy" id="150966"/>
    <lineage>
        <taxon>Eukaryota</taxon>
        <taxon>Viridiplantae</taxon>
        <taxon>Streptophyta</taxon>
        <taxon>Embryophyta</taxon>
        <taxon>Tracheophyta</taxon>
        <taxon>Spermatophyta</taxon>
        <taxon>Magnoliopsida</taxon>
        <taxon>eudicotyledons</taxon>
        <taxon>Gunneridae</taxon>
        <taxon>Pentapetalae</taxon>
        <taxon>Caryophyllales</taxon>
        <taxon>Nepenthaceae</taxon>
        <taxon>Nepenthes</taxon>
    </lineage>
</organism>